<organism evidence="12 13">
    <name type="scientific">Steinernema hermaphroditum</name>
    <dbReference type="NCBI Taxonomy" id="289476"/>
    <lineage>
        <taxon>Eukaryota</taxon>
        <taxon>Metazoa</taxon>
        <taxon>Ecdysozoa</taxon>
        <taxon>Nematoda</taxon>
        <taxon>Chromadorea</taxon>
        <taxon>Rhabditida</taxon>
        <taxon>Tylenchina</taxon>
        <taxon>Panagrolaimomorpha</taxon>
        <taxon>Strongyloidoidea</taxon>
        <taxon>Steinernematidae</taxon>
        <taxon>Steinernema</taxon>
    </lineage>
</organism>
<keyword evidence="8" id="KW-1133">Transmembrane helix</keyword>
<dbReference type="InterPro" id="IPR013128">
    <property type="entry name" value="Peptidase_C1A"/>
</dbReference>
<dbReference type="Gene3D" id="3.90.70.10">
    <property type="entry name" value="Cysteine proteinases"/>
    <property type="match status" value="1"/>
</dbReference>
<dbReference type="PROSITE" id="PS00139">
    <property type="entry name" value="THIOL_PROTEASE_CYS"/>
    <property type="match status" value="1"/>
</dbReference>
<evidence type="ECO:0000256" key="4">
    <source>
        <dbReference type="ARBA" id="ARBA00022807"/>
    </source>
</evidence>
<reference evidence="12" key="1">
    <citation type="submission" date="2023-06" db="EMBL/GenBank/DDBJ databases">
        <title>Genomic analysis of the entomopathogenic nematode Steinernema hermaphroditum.</title>
        <authorList>
            <person name="Schwarz E.M."/>
            <person name="Heppert J.K."/>
            <person name="Baniya A."/>
            <person name="Schwartz H.T."/>
            <person name="Tan C.-H."/>
            <person name="Antoshechkin I."/>
            <person name="Sternberg P.W."/>
            <person name="Goodrich-Blair H."/>
            <person name="Dillman A.R."/>
        </authorList>
    </citation>
    <scope>NUCLEOTIDE SEQUENCE</scope>
    <source>
        <strain evidence="12">PS9179</strain>
        <tissue evidence="12">Whole animal</tissue>
    </source>
</reference>
<feature type="domain" description="Cathepsin propeptide inhibitor" evidence="11">
    <location>
        <begin position="29"/>
        <end position="83"/>
    </location>
</feature>
<dbReference type="InterPro" id="IPR039417">
    <property type="entry name" value="Peptidase_C1A_papain-like"/>
</dbReference>
<dbReference type="Pfam" id="PF08246">
    <property type="entry name" value="Inhibitor_I29"/>
    <property type="match status" value="1"/>
</dbReference>
<protein>
    <recommendedName>
        <fullName evidence="7">Cathepsin L-like</fullName>
    </recommendedName>
</protein>
<dbReference type="GO" id="GO:0008234">
    <property type="term" value="F:cysteine-type peptidase activity"/>
    <property type="evidence" value="ECO:0007669"/>
    <property type="project" value="UniProtKB-KW"/>
</dbReference>
<evidence type="ECO:0000256" key="9">
    <source>
        <dbReference type="SAM" id="SignalP"/>
    </source>
</evidence>
<evidence type="ECO:0000259" key="10">
    <source>
        <dbReference type="SMART" id="SM00645"/>
    </source>
</evidence>
<dbReference type="FunFam" id="3.90.70.10:FF:000006">
    <property type="entry name" value="Cathepsin S"/>
    <property type="match status" value="1"/>
</dbReference>
<sequence>MKTLLLLSILLGIAAAQKMVAMTDGHEEWETFKATHNKVYLDARDEYSHKMAFFRSRLFVGSHSDDSFQVDLNPLADRTPEEYRRLNGFRRTPRNQSRPLFRVSLDAEIPDSVDWREHGYVTEVKDQGDCGSCWAFSATGALEGQLKRASGRLVSLSEQNLVDCAGAFGTSGCNGASGVDGAFEYVRANGGIDTEESYPYTAKNGWCRFQRSAVGTVDVDVVDIAPGDEEQLKKAVATVGPVSVAIDANHASFRQYQGGVFFEPQCSSQELSHGVLVVGYGSDPKDGDYWIVKNSWGVGWGEKGYVRMARNRGNNCGIATTASYPVVPVVPAEPGLLEAELRLDGCGLAVVGAFAAFLIFMLVCVTCYASSEDRVEVLNVEGRKQKEGFVNPNFSI</sequence>
<accession>A0AA39ITL1</accession>
<dbReference type="PANTHER" id="PTHR12411">
    <property type="entry name" value="CYSTEINE PROTEASE FAMILY C1-RELATED"/>
    <property type="match status" value="1"/>
</dbReference>
<feature type="signal peptide" evidence="9">
    <location>
        <begin position="1"/>
        <end position="16"/>
    </location>
</feature>
<dbReference type="AlphaFoldDB" id="A0AA39ITL1"/>
<evidence type="ECO:0000259" key="11">
    <source>
        <dbReference type="SMART" id="SM00848"/>
    </source>
</evidence>
<keyword evidence="2" id="KW-0645">Protease</keyword>
<evidence type="ECO:0000256" key="1">
    <source>
        <dbReference type="ARBA" id="ARBA00008455"/>
    </source>
</evidence>
<dbReference type="CDD" id="cd02248">
    <property type="entry name" value="Peptidase_C1A"/>
    <property type="match status" value="1"/>
</dbReference>
<name>A0AA39ITL1_9BILA</name>
<dbReference type="PRINTS" id="PR00705">
    <property type="entry name" value="PAPAIN"/>
</dbReference>
<dbReference type="SMART" id="SM00645">
    <property type="entry name" value="Pept_C1"/>
    <property type="match status" value="1"/>
</dbReference>
<proteinExistence type="inferred from homology"/>
<dbReference type="PROSITE" id="PS00639">
    <property type="entry name" value="THIOL_PROTEASE_HIS"/>
    <property type="match status" value="1"/>
</dbReference>
<keyword evidence="6" id="KW-1015">Disulfide bond</keyword>
<dbReference type="PROSITE" id="PS00640">
    <property type="entry name" value="THIOL_PROTEASE_ASN"/>
    <property type="match status" value="1"/>
</dbReference>
<dbReference type="Pfam" id="PF00112">
    <property type="entry name" value="Peptidase_C1"/>
    <property type="match status" value="1"/>
</dbReference>
<dbReference type="EMBL" id="JAUCMV010000001">
    <property type="protein sequence ID" value="KAK0429297.1"/>
    <property type="molecule type" value="Genomic_DNA"/>
</dbReference>
<dbReference type="InterPro" id="IPR000668">
    <property type="entry name" value="Peptidase_C1A_C"/>
</dbReference>
<dbReference type="InterPro" id="IPR000169">
    <property type="entry name" value="Pept_cys_AS"/>
</dbReference>
<evidence type="ECO:0000256" key="7">
    <source>
        <dbReference type="ARBA" id="ARBA00069138"/>
    </source>
</evidence>
<evidence type="ECO:0000256" key="8">
    <source>
        <dbReference type="SAM" id="Phobius"/>
    </source>
</evidence>
<dbReference type="Proteomes" id="UP001175271">
    <property type="component" value="Unassembled WGS sequence"/>
</dbReference>
<keyword evidence="8" id="KW-0812">Transmembrane</keyword>
<evidence type="ECO:0000313" key="12">
    <source>
        <dbReference type="EMBL" id="KAK0429297.1"/>
    </source>
</evidence>
<evidence type="ECO:0000256" key="5">
    <source>
        <dbReference type="ARBA" id="ARBA00023145"/>
    </source>
</evidence>
<dbReference type="GO" id="GO:0006508">
    <property type="term" value="P:proteolysis"/>
    <property type="evidence" value="ECO:0007669"/>
    <property type="project" value="UniProtKB-KW"/>
</dbReference>
<dbReference type="InterPro" id="IPR038765">
    <property type="entry name" value="Papain-like_cys_pep_sf"/>
</dbReference>
<dbReference type="InterPro" id="IPR025661">
    <property type="entry name" value="Pept_asp_AS"/>
</dbReference>
<evidence type="ECO:0000256" key="3">
    <source>
        <dbReference type="ARBA" id="ARBA00022801"/>
    </source>
</evidence>
<dbReference type="SMART" id="SM00848">
    <property type="entry name" value="Inhibitor_I29"/>
    <property type="match status" value="1"/>
</dbReference>
<comment type="similarity">
    <text evidence="1">Belongs to the peptidase C1 family.</text>
</comment>
<dbReference type="SUPFAM" id="SSF54001">
    <property type="entry name" value="Cysteine proteinases"/>
    <property type="match status" value="1"/>
</dbReference>
<keyword evidence="4" id="KW-0788">Thiol protease</keyword>
<comment type="caution">
    <text evidence="12">The sequence shown here is derived from an EMBL/GenBank/DDBJ whole genome shotgun (WGS) entry which is preliminary data.</text>
</comment>
<feature type="transmembrane region" description="Helical" evidence="8">
    <location>
        <begin position="347"/>
        <end position="369"/>
    </location>
</feature>
<keyword evidence="3" id="KW-0378">Hydrolase</keyword>
<keyword evidence="8" id="KW-0472">Membrane</keyword>
<keyword evidence="9" id="KW-0732">Signal</keyword>
<feature type="chain" id="PRO_5041288457" description="Cathepsin L-like" evidence="9">
    <location>
        <begin position="17"/>
        <end position="396"/>
    </location>
</feature>
<gene>
    <name evidence="12" type="ORF">QR680_011301</name>
</gene>
<evidence type="ECO:0000256" key="2">
    <source>
        <dbReference type="ARBA" id="ARBA00022670"/>
    </source>
</evidence>
<keyword evidence="5" id="KW-0865">Zymogen</keyword>
<evidence type="ECO:0000313" key="13">
    <source>
        <dbReference type="Proteomes" id="UP001175271"/>
    </source>
</evidence>
<dbReference type="InterPro" id="IPR025660">
    <property type="entry name" value="Pept_his_AS"/>
</dbReference>
<dbReference type="InterPro" id="IPR013201">
    <property type="entry name" value="Prot_inhib_I29"/>
</dbReference>
<keyword evidence="13" id="KW-1185">Reference proteome</keyword>
<feature type="domain" description="Peptidase C1A papain C-terminal" evidence="10">
    <location>
        <begin position="109"/>
        <end position="326"/>
    </location>
</feature>
<evidence type="ECO:0000256" key="6">
    <source>
        <dbReference type="ARBA" id="ARBA00023157"/>
    </source>
</evidence>